<dbReference type="PATRIC" id="fig|388467.6.peg.3587"/>
<evidence type="ECO:0000313" key="1">
    <source>
        <dbReference type="EMBL" id="KEI68392.1"/>
    </source>
</evidence>
<keyword evidence="2" id="KW-1185">Reference proteome</keyword>
<dbReference type="Proteomes" id="UP000027395">
    <property type="component" value="Chromosome"/>
</dbReference>
<dbReference type="eggNOG" id="COG0457">
    <property type="taxonomic scope" value="Bacteria"/>
</dbReference>
<reference evidence="1 2" key="1">
    <citation type="journal article" date="2014" name="Appl. Environ. Microbiol.">
        <title>Elucidation of insertion elements encoded on plasmids and in vitro construction of shuttle vectors from the toxic cyanobacterium Planktothrix.</title>
        <authorList>
            <person name="Christiansen G."/>
            <person name="Goesmann A."/>
            <person name="Kurmayer R."/>
        </authorList>
    </citation>
    <scope>NUCLEOTIDE SEQUENCE [LARGE SCALE GENOMIC DNA]</scope>
    <source>
        <strain evidence="1 2">NIVA-CYA 126/8</strain>
    </source>
</reference>
<evidence type="ECO:0000313" key="2">
    <source>
        <dbReference type="Proteomes" id="UP000027395"/>
    </source>
</evidence>
<sequence length="386" mass="43545">MLRRIIQFFKRLIQRLFGKQPTPPSPSVETTPTRTDTEYEALFLQLLETLQPASSRGQIKGWLIGNRVQEAELVAWLERFGTRLQETPSQHEELARRLVFLASLDIGDLGDVAGSIGRSILAQITPQTEVTTSDINEVKPIIDADFIEDGLRVATPVNPSNNIEVSPIINAEFIGGGITNSTAAETPIIQETPVSYQPDIIAEETPIVEETPVNYQPEIIPEETPIIQETPVSYQPDIIAEETPIVEETTVNYQPEIIPEETPIAEETPVSYQPEIIPEETPIIQETPISYQPEIIPEETPIIQETPVNYQPEIIVEETPIIEETPVNYQPDIIPEETPIIQEFLLIINRKLLLKKPQLLRKLHRKLKNGLIKALNKMKPETFKEL</sequence>
<dbReference type="RefSeq" id="WP_052369661.1">
    <property type="nucleotide sequence ID" value="NZ_CM002803.1"/>
</dbReference>
<dbReference type="EMBL" id="CM002803">
    <property type="protein sequence ID" value="KEI68392.1"/>
    <property type="molecule type" value="Genomic_DNA"/>
</dbReference>
<proteinExistence type="predicted"/>
<accession>A0A073CKG7</accession>
<name>A0A073CKG7_PLAA1</name>
<gene>
    <name evidence="1" type="ORF">A19Y_3638</name>
</gene>
<protein>
    <submittedName>
        <fullName evidence="1">Uncharacterized protein</fullName>
    </submittedName>
</protein>
<dbReference type="AlphaFoldDB" id="A0A073CKG7"/>
<dbReference type="HOGENOM" id="CLU_715431_0_0_3"/>
<dbReference type="eggNOG" id="COG2931">
    <property type="taxonomic scope" value="Bacteria"/>
</dbReference>
<organism evidence="1 2">
    <name type="scientific">Planktothrix agardhii (strain NIVA-CYA 126/8)</name>
    <dbReference type="NCBI Taxonomy" id="388467"/>
    <lineage>
        <taxon>Bacteria</taxon>
        <taxon>Bacillati</taxon>
        <taxon>Cyanobacteriota</taxon>
        <taxon>Cyanophyceae</taxon>
        <taxon>Oscillatoriophycideae</taxon>
        <taxon>Oscillatoriales</taxon>
        <taxon>Microcoleaceae</taxon>
        <taxon>Planktothrix</taxon>
    </lineage>
</organism>
<dbReference type="STRING" id="388467.A19Y_3638"/>